<dbReference type="EMBL" id="ACCU02000004">
    <property type="protein sequence ID" value="EEE46902.1"/>
    <property type="molecule type" value="Genomic_DNA"/>
</dbReference>
<reference evidence="3 4" key="1">
    <citation type="submission" date="2008-01" db="EMBL/GenBank/DDBJ databases">
        <authorList>
            <person name="Wagner-Dobler I."/>
            <person name="Ferriera S."/>
            <person name="Johnson J."/>
            <person name="Kravitz S."/>
            <person name="Beeson K."/>
            <person name="Sutton G."/>
            <person name="Rogers Y.-H."/>
            <person name="Friedman R."/>
            <person name="Frazier M."/>
            <person name="Venter J.C."/>
        </authorList>
    </citation>
    <scope>NUCLEOTIDE SEQUENCE [LARGE SCALE GENOMIC DNA]</scope>
    <source>
        <strain evidence="4">DSM 17067 / NCIMB 14079 / DFL-11</strain>
    </source>
</reference>
<accession>A0A5E8H444</accession>
<organism evidence="3 4">
    <name type="scientific">Roseibium alexandrii (strain DSM 17067 / NCIMB 14079 / DFL-11)</name>
    <name type="common">Labrenzia alexandrii</name>
    <dbReference type="NCBI Taxonomy" id="244592"/>
    <lineage>
        <taxon>Bacteria</taxon>
        <taxon>Pseudomonadati</taxon>
        <taxon>Pseudomonadota</taxon>
        <taxon>Alphaproteobacteria</taxon>
        <taxon>Hyphomicrobiales</taxon>
        <taxon>Stappiaceae</taxon>
        <taxon>Roseibium</taxon>
    </lineage>
</organism>
<sequence length="163" mass="17409">MKSSPINASTAFAGLLILSTLTPAYAVFDTPKASYEMDHESLQNAGAQIVGAFHLEGVINAMSEGVLNVSHEANDRIGWPAMTMDLPLAPYAEGVTGLRVGASVTLMLTLGETGRYRIAAIVPGSSEPPSVAERVGPHWGSANPPVNRIKRMNETRKRHDDQV</sequence>
<dbReference type="Gene3D" id="2.40.50.320">
    <property type="entry name" value="Copper binding periplasmic protein CusF"/>
    <property type="match status" value="1"/>
</dbReference>
<name>A0A5E8H444_ROSAD</name>
<keyword evidence="2" id="KW-0732">Signal</keyword>
<gene>
    <name evidence="3" type="ORF">SADFL11_4191</name>
</gene>
<feature type="chain" id="PRO_5023119926" evidence="2">
    <location>
        <begin position="27"/>
        <end position="163"/>
    </location>
</feature>
<evidence type="ECO:0000256" key="2">
    <source>
        <dbReference type="SAM" id="SignalP"/>
    </source>
</evidence>
<dbReference type="InterPro" id="IPR021647">
    <property type="entry name" value="CusF_Ec"/>
</dbReference>
<dbReference type="RefSeq" id="WP_008195796.1">
    <property type="nucleotide sequence ID" value="NZ_CM011002.1"/>
</dbReference>
<feature type="compositionally biased region" description="Basic and acidic residues" evidence="1">
    <location>
        <begin position="151"/>
        <end position="163"/>
    </location>
</feature>
<protein>
    <submittedName>
        <fullName evidence="3">Copper binding periplasmic protein CusF</fullName>
    </submittedName>
</protein>
<dbReference type="Proteomes" id="UP000004703">
    <property type="component" value="Chromosome"/>
</dbReference>
<dbReference type="Pfam" id="PF11604">
    <property type="entry name" value="CusF_Ec"/>
    <property type="match status" value="1"/>
</dbReference>
<feature type="signal peptide" evidence="2">
    <location>
        <begin position="1"/>
        <end position="26"/>
    </location>
</feature>
<evidence type="ECO:0000256" key="1">
    <source>
        <dbReference type="SAM" id="MobiDB-lite"/>
    </source>
</evidence>
<feature type="region of interest" description="Disordered" evidence="1">
    <location>
        <begin position="127"/>
        <end position="163"/>
    </location>
</feature>
<comment type="caution">
    <text evidence="3">The sequence shown here is derived from an EMBL/GenBank/DDBJ whole genome shotgun (WGS) entry which is preliminary data.</text>
</comment>
<evidence type="ECO:0000313" key="3">
    <source>
        <dbReference type="EMBL" id="EEE46902.1"/>
    </source>
</evidence>
<dbReference type="InterPro" id="IPR042230">
    <property type="entry name" value="CusF_sf"/>
</dbReference>
<reference evidence="3 4" key="2">
    <citation type="submission" date="2013-04" db="EMBL/GenBank/DDBJ databases">
        <authorList>
            <person name="Fiebig A."/>
            <person name="Pradella S."/>
            <person name="Wagner-Doebler I."/>
        </authorList>
    </citation>
    <scope>NUCLEOTIDE SEQUENCE [LARGE SCALE GENOMIC DNA]</scope>
    <source>
        <strain evidence="4">DSM 17067 / NCIMB 14079 / DFL-11</strain>
    </source>
</reference>
<evidence type="ECO:0000313" key="4">
    <source>
        <dbReference type="Proteomes" id="UP000004703"/>
    </source>
</evidence>
<proteinExistence type="predicted"/>
<dbReference type="AlphaFoldDB" id="A0A5E8H444"/>